<name>A0ABD5F884_ENTAV</name>
<organism evidence="4 5">
    <name type="scientific">Enterococcus avium</name>
    <name type="common">Streptococcus avium</name>
    <dbReference type="NCBI Taxonomy" id="33945"/>
    <lineage>
        <taxon>Bacteria</taxon>
        <taxon>Bacillati</taxon>
        <taxon>Bacillota</taxon>
        <taxon>Bacilli</taxon>
        <taxon>Lactobacillales</taxon>
        <taxon>Enterococcaceae</taxon>
        <taxon>Enterococcus</taxon>
    </lineage>
</organism>
<dbReference type="InterPro" id="IPR001647">
    <property type="entry name" value="HTH_TetR"/>
</dbReference>
<dbReference type="Proteomes" id="UP001264335">
    <property type="component" value="Unassembled WGS sequence"/>
</dbReference>
<evidence type="ECO:0000256" key="2">
    <source>
        <dbReference type="PROSITE-ProRule" id="PRU00335"/>
    </source>
</evidence>
<reference evidence="4 5" key="1">
    <citation type="submission" date="2023-03" db="EMBL/GenBank/DDBJ databases">
        <authorList>
            <person name="Shen W."/>
            <person name="Cai J."/>
        </authorList>
    </citation>
    <scope>NUCLEOTIDE SEQUENCE [LARGE SCALE GENOMIC DNA]</scope>
    <source>
        <strain evidence="4 5">Y2</strain>
    </source>
</reference>
<protein>
    <submittedName>
        <fullName evidence="4">TetR/AcrR family transcriptional regulator</fullName>
    </submittedName>
</protein>
<keyword evidence="1 2" id="KW-0238">DNA-binding</keyword>
<dbReference type="SUPFAM" id="SSF46689">
    <property type="entry name" value="Homeodomain-like"/>
    <property type="match status" value="1"/>
</dbReference>
<dbReference type="PANTHER" id="PTHR43479:SF11">
    <property type="entry name" value="ACREF_ENVCD OPERON REPRESSOR-RELATED"/>
    <property type="match status" value="1"/>
</dbReference>
<accession>A0ABD5F884</accession>
<evidence type="ECO:0000256" key="1">
    <source>
        <dbReference type="ARBA" id="ARBA00023125"/>
    </source>
</evidence>
<dbReference type="Gene3D" id="1.10.357.10">
    <property type="entry name" value="Tetracycline Repressor, domain 2"/>
    <property type="match status" value="1"/>
</dbReference>
<evidence type="ECO:0000313" key="5">
    <source>
        <dbReference type="Proteomes" id="UP001264335"/>
    </source>
</evidence>
<dbReference type="EMBL" id="JARPWY010000011">
    <property type="protein sequence ID" value="MDT2513745.1"/>
    <property type="molecule type" value="Genomic_DNA"/>
</dbReference>
<dbReference type="InterPro" id="IPR023772">
    <property type="entry name" value="DNA-bd_HTH_TetR-type_CS"/>
</dbReference>
<dbReference type="Pfam" id="PF00440">
    <property type="entry name" value="TetR_N"/>
    <property type="match status" value="1"/>
</dbReference>
<comment type="caution">
    <text evidence="4">The sequence shown here is derived from an EMBL/GenBank/DDBJ whole genome shotgun (WGS) entry which is preliminary data.</text>
</comment>
<feature type="DNA-binding region" description="H-T-H motif" evidence="2">
    <location>
        <begin position="31"/>
        <end position="50"/>
    </location>
</feature>
<dbReference type="GO" id="GO:0003677">
    <property type="term" value="F:DNA binding"/>
    <property type="evidence" value="ECO:0007669"/>
    <property type="project" value="UniProtKB-UniRule"/>
</dbReference>
<dbReference type="RefSeq" id="WP_311871404.1">
    <property type="nucleotide sequence ID" value="NZ_JARPWF010000024.1"/>
</dbReference>
<evidence type="ECO:0000259" key="3">
    <source>
        <dbReference type="PROSITE" id="PS50977"/>
    </source>
</evidence>
<dbReference type="PRINTS" id="PR00455">
    <property type="entry name" value="HTHTETR"/>
</dbReference>
<dbReference type="AlphaFoldDB" id="A0ABD5F884"/>
<evidence type="ECO:0000313" key="4">
    <source>
        <dbReference type="EMBL" id="MDT2513745.1"/>
    </source>
</evidence>
<dbReference type="InterPro" id="IPR009057">
    <property type="entry name" value="Homeodomain-like_sf"/>
</dbReference>
<feature type="domain" description="HTH tetR-type" evidence="3">
    <location>
        <begin position="8"/>
        <end position="68"/>
    </location>
</feature>
<sequence>MRIVKEHDERRNEIIITAEEFFLTKGFNKTTVNDILKRIGIAKGTFYHYFVSKEEVLDAVIGQIIDQEISRAKEIQASNGSALEKLITFLAQNSQEDERKEEIVDKFQMPENSLMKQRALAGTINQVCPVLAEMIEVGRQQGEFNTAYPLESIQFLIAGIQTMFDEIEKLPPEIIQNRIIAATDLIYKALDVNPEIHPYDQTTEQLQKILALSQIVLFSLNH</sequence>
<gene>
    <name evidence="4" type="ORF">P7D79_05800</name>
</gene>
<dbReference type="InterPro" id="IPR050624">
    <property type="entry name" value="HTH-type_Tx_Regulator"/>
</dbReference>
<dbReference type="PROSITE" id="PS01081">
    <property type="entry name" value="HTH_TETR_1"/>
    <property type="match status" value="1"/>
</dbReference>
<proteinExistence type="predicted"/>
<dbReference type="PROSITE" id="PS50977">
    <property type="entry name" value="HTH_TETR_2"/>
    <property type="match status" value="1"/>
</dbReference>
<dbReference type="PANTHER" id="PTHR43479">
    <property type="entry name" value="ACREF/ENVCD OPERON REPRESSOR-RELATED"/>
    <property type="match status" value="1"/>
</dbReference>